<keyword evidence="3 5" id="KW-1133">Transmembrane helix</keyword>
<protein>
    <recommendedName>
        <fullName evidence="6">NADH-Ubiquinone oxidoreductase (complex I) chain 5 N-terminal domain-containing protein</fullName>
    </recommendedName>
</protein>
<organism evidence="7 8">
    <name type="scientific">Vibrio maritimus</name>
    <dbReference type="NCBI Taxonomy" id="990268"/>
    <lineage>
        <taxon>Bacteria</taxon>
        <taxon>Pseudomonadati</taxon>
        <taxon>Pseudomonadota</taxon>
        <taxon>Gammaproteobacteria</taxon>
        <taxon>Vibrionales</taxon>
        <taxon>Vibrionaceae</taxon>
        <taxon>Vibrio</taxon>
    </lineage>
</organism>
<keyword evidence="4 5" id="KW-0472">Membrane</keyword>
<evidence type="ECO:0000256" key="1">
    <source>
        <dbReference type="ARBA" id="ARBA00004141"/>
    </source>
</evidence>
<comment type="subcellular location">
    <subcellularLocation>
        <location evidence="1">Membrane</location>
        <topology evidence="1">Multi-pass membrane protein</topology>
    </subcellularLocation>
</comment>
<evidence type="ECO:0000313" key="7">
    <source>
        <dbReference type="EMBL" id="GAL17373.1"/>
    </source>
</evidence>
<dbReference type="AlphaFoldDB" id="A0A090RS39"/>
<name>A0A090RS39_9VIBR</name>
<evidence type="ECO:0000256" key="3">
    <source>
        <dbReference type="ARBA" id="ARBA00022989"/>
    </source>
</evidence>
<evidence type="ECO:0000313" key="8">
    <source>
        <dbReference type="Proteomes" id="UP000029228"/>
    </source>
</evidence>
<feature type="domain" description="NADH-Ubiquinone oxidoreductase (complex I) chain 5 N-terminal" evidence="6">
    <location>
        <begin position="4"/>
        <end position="37"/>
    </location>
</feature>
<evidence type="ECO:0000256" key="4">
    <source>
        <dbReference type="ARBA" id="ARBA00023136"/>
    </source>
</evidence>
<dbReference type="InterPro" id="IPR001516">
    <property type="entry name" value="Proton_antipo_N"/>
</dbReference>
<reference evidence="7 8" key="2">
    <citation type="submission" date="2014-09" db="EMBL/GenBank/DDBJ databases">
        <authorList>
            <consortium name="NBRP consortium"/>
            <person name="Sawabe T."/>
            <person name="Meirelles P."/>
            <person name="Nakanishi M."/>
            <person name="Sayaka M."/>
            <person name="Hattori M."/>
            <person name="Ohkuma M."/>
        </authorList>
    </citation>
    <scope>NUCLEOTIDE SEQUENCE [LARGE SCALE GENOMIC DNA]</scope>
    <source>
        <strain evidence="8">JCM19235</strain>
    </source>
</reference>
<sequence length="40" mass="4372">MEWVPSLGIDLSFRLTGLSYLFAAMISGVGVMVQLYAYAT</sequence>
<reference evidence="7 8" key="1">
    <citation type="submission" date="2014-09" db="EMBL/GenBank/DDBJ databases">
        <title>Vibrio maritimus JCM 19235. (C45) whole genome shotgun sequence.</title>
        <authorList>
            <person name="Sawabe T."/>
            <person name="Meirelles P."/>
            <person name="Nakanishi M."/>
            <person name="Sayaka M."/>
            <person name="Hattori M."/>
            <person name="Ohkuma M."/>
        </authorList>
    </citation>
    <scope>NUCLEOTIDE SEQUENCE [LARGE SCALE GENOMIC DNA]</scope>
    <source>
        <strain evidence="8">JCM19235</strain>
    </source>
</reference>
<gene>
    <name evidence="7" type="ORF">JCM19235_5922</name>
</gene>
<comment type="caution">
    <text evidence="7">The sequence shown here is derived from an EMBL/GenBank/DDBJ whole genome shotgun (WGS) entry which is preliminary data.</text>
</comment>
<dbReference type="GO" id="GO:0016020">
    <property type="term" value="C:membrane"/>
    <property type="evidence" value="ECO:0007669"/>
    <property type="project" value="UniProtKB-SubCell"/>
</dbReference>
<dbReference type="Pfam" id="PF00662">
    <property type="entry name" value="Proton_antipo_N"/>
    <property type="match status" value="1"/>
</dbReference>
<evidence type="ECO:0000256" key="5">
    <source>
        <dbReference type="SAM" id="Phobius"/>
    </source>
</evidence>
<feature type="transmembrane region" description="Helical" evidence="5">
    <location>
        <begin position="20"/>
        <end position="39"/>
    </location>
</feature>
<dbReference type="STRING" id="990268.JCM19235_5922"/>
<keyword evidence="2 5" id="KW-0812">Transmembrane</keyword>
<proteinExistence type="predicted"/>
<dbReference type="Proteomes" id="UP000029228">
    <property type="component" value="Unassembled WGS sequence"/>
</dbReference>
<accession>A0A090RS39</accession>
<dbReference type="EMBL" id="BBMR01000001">
    <property type="protein sequence ID" value="GAL17373.1"/>
    <property type="molecule type" value="Genomic_DNA"/>
</dbReference>
<evidence type="ECO:0000256" key="2">
    <source>
        <dbReference type="ARBA" id="ARBA00022692"/>
    </source>
</evidence>
<evidence type="ECO:0000259" key="6">
    <source>
        <dbReference type="Pfam" id="PF00662"/>
    </source>
</evidence>
<keyword evidence="8" id="KW-1185">Reference proteome</keyword>